<sequence>MINPYPEWNSGIQLLFEGGNESTDRLNKMGVQMTVV</sequence>
<evidence type="ECO:0000313" key="1">
    <source>
        <dbReference type="EMBL" id="JAH94385.1"/>
    </source>
</evidence>
<accession>A0A0E9WXR8</accession>
<protein>
    <submittedName>
        <fullName evidence="1">Uncharacterized protein</fullName>
    </submittedName>
</protein>
<name>A0A0E9WXR8_ANGAN</name>
<dbReference type="AlphaFoldDB" id="A0A0E9WXR8"/>
<reference evidence="1" key="1">
    <citation type="submission" date="2014-11" db="EMBL/GenBank/DDBJ databases">
        <authorList>
            <person name="Amaro Gonzalez C."/>
        </authorList>
    </citation>
    <scope>NUCLEOTIDE SEQUENCE</scope>
</reference>
<reference evidence="1" key="2">
    <citation type="journal article" date="2015" name="Fish Shellfish Immunol.">
        <title>Early steps in the European eel (Anguilla anguilla)-Vibrio vulnificus interaction in the gills: Role of the RtxA13 toxin.</title>
        <authorList>
            <person name="Callol A."/>
            <person name="Pajuelo D."/>
            <person name="Ebbesson L."/>
            <person name="Teles M."/>
            <person name="MacKenzie S."/>
            <person name="Amaro C."/>
        </authorList>
    </citation>
    <scope>NUCLEOTIDE SEQUENCE</scope>
</reference>
<organism evidence="1">
    <name type="scientific">Anguilla anguilla</name>
    <name type="common">European freshwater eel</name>
    <name type="synonym">Muraena anguilla</name>
    <dbReference type="NCBI Taxonomy" id="7936"/>
    <lineage>
        <taxon>Eukaryota</taxon>
        <taxon>Metazoa</taxon>
        <taxon>Chordata</taxon>
        <taxon>Craniata</taxon>
        <taxon>Vertebrata</taxon>
        <taxon>Euteleostomi</taxon>
        <taxon>Actinopterygii</taxon>
        <taxon>Neopterygii</taxon>
        <taxon>Teleostei</taxon>
        <taxon>Anguilliformes</taxon>
        <taxon>Anguillidae</taxon>
        <taxon>Anguilla</taxon>
    </lineage>
</organism>
<proteinExistence type="predicted"/>
<dbReference type="EMBL" id="GBXM01014192">
    <property type="protein sequence ID" value="JAH94385.1"/>
    <property type="molecule type" value="Transcribed_RNA"/>
</dbReference>